<accession>L5LPU2</accession>
<evidence type="ECO:0000256" key="1">
    <source>
        <dbReference type="ARBA" id="ARBA00010761"/>
    </source>
</evidence>
<dbReference type="GO" id="GO:1990904">
    <property type="term" value="C:ribonucleoprotein complex"/>
    <property type="evidence" value="ECO:0007669"/>
    <property type="project" value="UniProtKB-KW"/>
</dbReference>
<keyword evidence="3" id="KW-0687">Ribonucleoprotein</keyword>
<evidence type="ECO:0000313" key="6">
    <source>
        <dbReference type="Proteomes" id="UP000010556"/>
    </source>
</evidence>
<dbReference type="Gene3D" id="3.30.1140.32">
    <property type="entry name" value="Ribosomal protein S3, C-terminal domain"/>
    <property type="match status" value="1"/>
</dbReference>
<dbReference type="Proteomes" id="UP000010556">
    <property type="component" value="Unassembled WGS sequence"/>
</dbReference>
<dbReference type="AlphaFoldDB" id="L5LPU2"/>
<evidence type="ECO:0000256" key="3">
    <source>
        <dbReference type="ARBA" id="ARBA00023274"/>
    </source>
</evidence>
<reference evidence="6" key="1">
    <citation type="journal article" date="2013" name="Science">
        <title>Comparative analysis of bat genomes provides insight into the evolution of flight and immunity.</title>
        <authorList>
            <person name="Zhang G."/>
            <person name="Cowled C."/>
            <person name="Shi Z."/>
            <person name="Huang Z."/>
            <person name="Bishop-Lilly K.A."/>
            <person name="Fang X."/>
            <person name="Wynne J.W."/>
            <person name="Xiong Z."/>
            <person name="Baker M.L."/>
            <person name="Zhao W."/>
            <person name="Tachedjian M."/>
            <person name="Zhu Y."/>
            <person name="Zhou P."/>
            <person name="Jiang X."/>
            <person name="Ng J."/>
            <person name="Yang L."/>
            <person name="Wu L."/>
            <person name="Xiao J."/>
            <person name="Feng Y."/>
            <person name="Chen Y."/>
            <person name="Sun X."/>
            <person name="Zhang Y."/>
            <person name="Marsh G.A."/>
            <person name="Crameri G."/>
            <person name="Broder C.C."/>
            <person name="Frey K.G."/>
            <person name="Wang L.F."/>
            <person name="Wang J."/>
        </authorList>
    </citation>
    <scope>NUCLEOTIDE SEQUENCE [LARGE SCALE GENOMIC DNA]</scope>
</reference>
<protein>
    <submittedName>
        <fullName evidence="5">40S ribosomal protein S3-B</fullName>
    </submittedName>
</protein>
<gene>
    <name evidence="5" type="ORF">MDA_GLEAN10021993</name>
</gene>
<organism evidence="5 6">
    <name type="scientific">Myotis davidii</name>
    <name type="common">David's myotis</name>
    <dbReference type="NCBI Taxonomy" id="225400"/>
    <lineage>
        <taxon>Eukaryota</taxon>
        <taxon>Metazoa</taxon>
        <taxon>Chordata</taxon>
        <taxon>Craniata</taxon>
        <taxon>Vertebrata</taxon>
        <taxon>Euteleostomi</taxon>
        <taxon>Mammalia</taxon>
        <taxon>Eutheria</taxon>
        <taxon>Laurasiatheria</taxon>
        <taxon>Chiroptera</taxon>
        <taxon>Yangochiroptera</taxon>
        <taxon>Vespertilionidae</taxon>
        <taxon>Myotis</taxon>
    </lineage>
</organism>
<keyword evidence="6" id="KW-1185">Reference proteome</keyword>
<evidence type="ECO:0000256" key="2">
    <source>
        <dbReference type="ARBA" id="ARBA00022980"/>
    </source>
</evidence>
<dbReference type="GO" id="GO:0005840">
    <property type="term" value="C:ribosome"/>
    <property type="evidence" value="ECO:0007669"/>
    <property type="project" value="UniProtKB-KW"/>
</dbReference>
<dbReference type="InterPro" id="IPR036419">
    <property type="entry name" value="Ribosomal_S3_C_sf"/>
</dbReference>
<evidence type="ECO:0000256" key="4">
    <source>
        <dbReference type="SAM" id="MobiDB-lite"/>
    </source>
</evidence>
<dbReference type="EMBL" id="KB110251">
    <property type="protein sequence ID" value="ELK27498.1"/>
    <property type="molecule type" value="Genomic_DNA"/>
</dbReference>
<comment type="similarity">
    <text evidence="1">Belongs to the universal ribosomal protein uS3 family.</text>
</comment>
<name>L5LPU2_MYODS</name>
<keyword evidence="2 5" id="KW-0689">Ribosomal protein</keyword>
<proteinExistence type="inferred from homology"/>
<evidence type="ECO:0000313" key="5">
    <source>
        <dbReference type="EMBL" id="ELK27498.1"/>
    </source>
</evidence>
<sequence length="106" mass="11731">MIRSGDPVNYDADTAVRHVLPRRGVRGLKVKITLPWDPSGKRGPTRPPPDHVSIVEPKDERPPTAPSRNRRVGGQSHLPCPSPYPQLHRVSLAAGSGVWMLLYKDL</sequence>
<feature type="region of interest" description="Disordered" evidence="4">
    <location>
        <begin position="33"/>
        <end position="83"/>
    </location>
</feature>